<dbReference type="NCBIfam" id="TIGR02605">
    <property type="entry name" value="CxxC_CxxC_SSSS"/>
    <property type="match status" value="1"/>
</dbReference>
<dbReference type="Pfam" id="PF09723">
    <property type="entry name" value="Zn_ribbon_8"/>
    <property type="match status" value="1"/>
</dbReference>
<dbReference type="AlphaFoldDB" id="A0A381XT63"/>
<gene>
    <name evidence="3" type="ORF">METZ01_LOCUS120749</name>
</gene>
<dbReference type="EMBL" id="UINC01016279">
    <property type="protein sequence ID" value="SVA67895.1"/>
    <property type="molecule type" value="Genomic_DNA"/>
</dbReference>
<dbReference type="InterPro" id="IPR013429">
    <property type="entry name" value="Regulatory_FmdB_Zinc_ribbon"/>
</dbReference>
<dbReference type="SMART" id="SM00834">
    <property type="entry name" value="CxxC_CXXC_SSSS"/>
    <property type="match status" value="1"/>
</dbReference>
<feature type="domain" description="Putative regulatory protein FmdB zinc ribbon" evidence="2">
    <location>
        <begin position="18"/>
        <end position="60"/>
    </location>
</feature>
<feature type="region of interest" description="Disordered" evidence="1">
    <location>
        <begin position="77"/>
        <end position="101"/>
    </location>
</feature>
<protein>
    <recommendedName>
        <fullName evidence="2">Putative regulatory protein FmdB zinc ribbon domain-containing protein</fullName>
    </recommendedName>
</protein>
<proteinExistence type="predicted"/>
<reference evidence="3" key="1">
    <citation type="submission" date="2018-05" db="EMBL/GenBank/DDBJ databases">
        <authorList>
            <person name="Lanie J.A."/>
            <person name="Ng W.-L."/>
            <person name="Kazmierczak K.M."/>
            <person name="Andrzejewski T.M."/>
            <person name="Davidsen T.M."/>
            <person name="Wayne K.J."/>
            <person name="Tettelin H."/>
            <person name="Glass J.I."/>
            <person name="Rusch D."/>
            <person name="Podicherti R."/>
            <person name="Tsui H.-C.T."/>
            <person name="Winkler M.E."/>
        </authorList>
    </citation>
    <scope>NUCLEOTIDE SEQUENCE</scope>
</reference>
<sequence length="101" mass="11615">MISTPLWPVVPIYKETFMPLYEYFCENCQMDFTLLQSTNTNKEESECSECGSKNTRYKFSSFSAKIQGKPLADLQKPVTLDDLPNKNGLKIPPARHISEYQ</sequence>
<evidence type="ECO:0000259" key="2">
    <source>
        <dbReference type="SMART" id="SM00834"/>
    </source>
</evidence>
<evidence type="ECO:0000313" key="3">
    <source>
        <dbReference type="EMBL" id="SVA67895.1"/>
    </source>
</evidence>
<evidence type="ECO:0000256" key="1">
    <source>
        <dbReference type="SAM" id="MobiDB-lite"/>
    </source>
</evidence>
<name>A0A381XT63_9ZZZZ</name>
<organism evidence="3">
    <name type="scientific">marine metagenome</name>
    <dbReference type="NCBI Taxonomy" id="408172"/>
    <lineage>
        <taxon>unclassified sequences</taxon>
        <taxon>metagenomes</taxon>
        <taxon>ecological metagenomes</taxon>
    </lineage>
</organism>
<accession>A0A381XT63</accession>